<dbReference type="EMBL" id="LXQA011100224">
    <property type="protein sequence ID" value="MCI84828.1"/>
    <property type="molecule type" value="Genomic_DNA"/>
</dbReference>
<keyword evidence="1" id="KW-0812">Transmembrane</keyword>
<organism evidence="2 3">
    <name type="scientific">Trifolium medium</name>
    <dbReference type="NCBI Taxonomy" id="97028"/>
    <lineage>
        <taxon>Eukaryota</taxon>
        <taxon>Viridiplantae</taxon>
        <taxon>Streptophyta</taxon>
        <taxon>Embryophyta</taxon>
        <taxon>Tracheophyta</taxon>
        <taxon>Spermatophyta</taxon>
        <taxon>Magnoliopsida</taxon>
        <taxon>eudicotyledons</taxon>
        <taxon>Gunneridae</taxon>
        <taxon>Pentapetalae</taxon>
        <taxon>rosids</taxon>
        <taxon>fabids</taxon>
        <taxon>Fabales</taxon>
        <taxon>Fabaceae</taxon>
        <taxon>Papilionoideae</taxon>
        <taxon>50 kb inversion clade</taxon>
        <taxon>NPAAA clade</taxon>
        <taxon>Hologalegina</taxon>
        <taxon>IRL clade</taxon>
        <taxon>Trifolieae</taxon>
        <taxon>Trifolium</taxon>
    </lineage>
</organism>
<feature type="transmembrane region" description="Helical" evidence="1">
    <location>
        <begin position="12"/>
        <end position="32"/>
    </location>
</feature>
<proteinExistence type="predicted"/>
<keyword evidence="1" id="KW-1133">Transmembrane helix</keyword>
<accession>A0A392V929</accession>
<protein>
    <submittedName>
        <fullName evidence="2">Uncharacterized protein</fullName>
    </submittedName>
</protein>
<dbReference type="Proteomes" id="UP000265520">
    <property type="component" value="Unassembled WGS sequence"/>
</dbReference>
<name>A0A392V929_9FABA</name>
<evidence type="ECO:0000313" key="2">
    <source>
        <dbReference type="EMBL" id="MCI84828.1"/>
    </source>
</evidence>
<feature type="non-terminal residue" evidence="2">
    <location>
        <position position="1"/>
    </location>
</feature>
<keyword evidence="3" id="KW-1185">Reference proteome</keyword>
<evidence type="ECO:0000313" key="3">
    <source>
        <dbReference type="Proteomes" id="UP000265520"/>
    </source>
</evidence>
<reference evidence="2 3" key="1">
    <citation type="journal article" date="2018" name="Front. Plant Sci.">
        <title>Red Clover (Trifolium pratense) and Zigzag Clover (T. medium) - A Picture of Genomic Similarities and Differences.</title>
        <authorList>
            <person name="Dluhosova J."/>
            <person name="Istvanek J."/>
            <person name="Nedelnik J."/>
            <person name="Repkova J."/>
        </authorList>
    </citation>
    <scope>NUCLEOTIDE SEQUENCE [LARGE SCALE GENOMIC DNA]</scope>
    <source>
        <strain evidence="3">cv. 10/8</strain>
        <tissue evidence="2">Leaf</tissue>
    </source>
</reference>
<evidence type="ECO:0000256" key="1">
    <source>
        <dbReference type="SAM" id="Phobius"/>
    </source>
</evidence>
<keyword evidence="1" id="KW-0472">Membrane</keyword>
<dbReference type="AlphaFoldDB" id="A0A392V929"/>
<comment type="caution">
    <text evidence="2">The sequence shown here is derived from an EMBL/GenBank/DDBJ whole genome shotgun (WGS) entry which is preliminary data.</text>
</comment>
<sequence>VLNIGNGNGRGCVKVFAVSAVTAAALQIAVVAV</sequence>